<dbReference type="FunCoup" id="G0MRH2">
    <property type="interactions" value="1828"/>
</dbReference>
<keyword evidence="1" id="KW-0812">Transmembrane</keyword>
<keyword evidence="1" id="KW-1133">Transmembrane helix</keyword>
<dbReference type="eggNOG" id="ENOG502SWNW">
    <property type="taxonomic scope" value="Eukaryota"/>
</dbReference>
<evidence type="ECO:0000313" key="3">
    <source>
        <dbReference type="Proteomes" id="UP000008068"/>
    </source>
</evidence>
<dbReference type="OMA" id="FIWISTH"/>
<reference evidence="3" key="1">
    <citation type="submission" date="2011-07" db="EMBL/GenBank/DDBJ databases">
        <authorList>
            <consortium name="Caenorhabditis brenneri Sequencing and Analysis Consortium"/>
            <person name="Wilson R.K."/>
        </authorList>
    </citation>
    <scope>NUCLEOTIDE SEQUENCE [LARGE SCALE GENOMIC DNA]</scope>
    <source>
        <strain evidence="3">PB2801</strain>
    </source>
</reference>
<dbReference type="OrthoDB" id="5866253at2759"/>
<sequence>MITRVLTQSFPHFGKWTSIRLSSQQLNSAKTEAFRQKTDKAKVRRAYALGGCLMFIWISTHGILLYRRRSEHRNLNKKLPPISWEQFENDYLATGEVKDIIFQPHFGTANVYLSSAREQQLKKSFADLVHATPDKFSRPPDVRFYLDASAEDVESLVTTASKKYKHHVDFELDQFPSYRELSFIIGSSLFVLAAITMAK</sequence>
<organism evidence="3">
    <name type="scientific">Caenorhabditis brenneri</name>
    <name type="common">Nematode worm</name>
    <dbReference type="NCBI Taxonomy" id="135651"/>
    <lineage>
        <taxon>Eukaryota</taxon>
        <taxon>Metazoa</taxon>
        <taxon>Ecdysozoa</taxon>
        <taxon>Nematoda</taxon>
        <taxon>Chromadorea</taxon>
        <taxon>Rhabditida</taxon>
        <taxon>Rhabditina</taxon>
        <taxon>Rhabditomorpha</taxon>
        <taxon>Rhabditoidea</taxon>
        <taxon>Rhabditidae</taxon>
        <taxon>Peloderinae</taxon>
        <taxon>Caenorhabditis</taxon>
    </lineage>
</organism>
<dbReference type="AlphaFoldDB" id="G0MRH2"/>
<accession>G0MRH2</accession>
<dbReference type="Proteomes" id="UP000008068">
    <property type="component" value="Unassembled WGS sequence"/>
</dbReference>
<dbReference type="InParanoid" id="G0MRH2"/>
<evidence type="ECO:0000256" key="1">
    <source>
        <dbReference type="SAM" id="Phobius"/>
    </source>
</evidence>
<keyword evidence="1" id="KW-0472">Membrane</keyword>
<name>G0MRH2_CAEBE</name>
<dbReference type="Gene3D" id="3.40.1690.20">
    <property type="match status" value="1"/>
</dbReference>
<proteinExistence type="predicted"/>
<dbReference type="HOGENOM" id="CLU_1373296_0_0_1"/>
<protein>
    <submittedName>
        <fullName evidence="2">Uncharacterized protein</fullName>
    </submittedName>
</protein>
<dbReference type="EMBL" id="GL379808">
    <property type="protein sequence ID" value="EGT42098.1"/>
    <property type="molecule type" value="Genomic_DNA"/>
</dbReference>
<feature type="transmembrane region" description="Helical" evidence="1">
    <location>
        <begin position="46"/>
        <end position="66"/>
    </location>
</feature>
<gene>
    <name evidence="2" type="ORF">CAEBREN_08266</name>
</gene>
<keyword evidence="3" id="KW-1185">Reference proteome</keyword>
<evidence type="ECO:0000313" key="2">
    <source>
        <dbReference type="EMBL" id="EGT42098.1"/>
    </source>
</evidence>